<dbReference type="AlphaFoldDB" id="A0ABD2HIV1"/>
<dbReference type="InterPro" id="IPR013320">
    <property type="entry name" value="ConA-like_dom_sf"/>
</dbReference>
<reference evidence="3 4" key="2">
    <citation type="journal article" date="2024" name="G3 (Bethesda)">
        <title>The genome of the cryopelagic Antarctic bald notothen, Trematomus borchgrevinki.</title>
        <authorList>
            <person name="Rayamajhi N."/>
            <person name="Rivera-Colon A.G."/>
            <person name="Minhas B.F."/>
            <person name="Cheng C.C."/>
            <person name="Catchen J.M."/>
        </authorList>
    </citation>
    <scope>NUCLEOTIDE SEQUENCE [LARGE SCALE GENOMIC DNA]</scope>
    <source>
        <strain evidence="3">AGRC-2024</strain>
    </source>
</reference>
<keyword evidence="1" id="KW-0175">Coiled coil</keyword>
<sequence>MKKLLGEAELKRVQKYAVDVTLDPDTAHPELILSPDRKQPPPAEGFYDLRLKQRKKELQSKIDDIAKELQKAQDQWGAAAQQPQNILEFDDVETPDGQCTALYTFQDNSEGTTSLTEDELRSTMEEEIVYGWKRVQCKQDRKKKAAAAKQKP</sequence>
<proteinExistence type="predicted"/>
<organism evidence="3 4">
    <name type="scientific">Pagothenia borchgrevinki</name>
    <name type="common">Bald rockcod</name>
    <name type="synonym">Trematomus borchgrevinki</name>
    <dbReference type="NCBI Taxonomy" id="8213"/>
    <lineage>
        <taxon>Eukaryota</taxon>
        <taxon>Metazoa</taxon>
        <taxon>Chordata</taxon>
        <taxon>Craniata</taxon>
        <taxon>Vertebrata</taxon>
        <taxon>Euteleostomi</taxon>
        <taxon>Actinopterygii</taxon>
        <taxon>Neopterygii</taxon>
        <taxon>Teleostei</taxon>
        <taxon>Neoteleostei</taxon>
        <taxon>Acanthomorphata</taxon>
        <taxon>Eupercaria</taxon>
        <taxon>Perciformes</taxon>
        <taxon>Notothenioidei</taxon>
        <taxon>Nototheniidae</taxon>
        <taxon>Pagothenia</taxon>
    </lineage>
</organism>
<name>A0ABD2HIV1_PAGBO</name>
<evidence type="ECO:0000313" key="3">
    <source>
        <dbReference type="EMBL" id="KAL3066424.1"/>
    </source>
</evidence>
<dbReference type="Gene3D" id="2.60.120.920">
    <property type="match status" value="1"/>
</dbReference>
<evidence type="ECO:0000313" key="4">
    <source>
        <dbReference type="Proteomes" id="UP001619887"/>
    </source>
</evidence>
<protein>
    <recommendedName>
        <fullName evidence="2">SPRY-associated domain-containing protein</fullName>
    </recommendedName>
</protein>
<dbReference type="InterPro" id="IPR043136">
    <property type="entry name" value="B30.2/SPRY_sf"/>
</dbReference>
<evidence type="ECO:0000259" key="2">
    <source>
        <dbReference type="Pfam" id="PF13765"/>
    </source>
</evidence>
<comment type="caution">
    <text evidence="3">The sequence shown here is derived from an EMBL/GenBank/DDBJ whole genome shotgun (WGS) entry which is preliminary data.</text>
</comment>
<dbReference type="Gene3D" id="2.30.30.40">
    <property type="entry name" value="SH3 Domains"/>
    <property type="match status" value="1"/>
</dbReference>
<dbReference type="Pfam" id="PF13765">
    <property type="entry name" value="PRY"/>
    <property type="match status" value="1"/>
</dbReference>
<feature type="domain" description="SPRY-associated" evidence="2">
    <location>
        <begin position="20"/>
        <end position="39"/>
    </location>
</feature>
<feature type="coiled-coil region" evidence="1">
    <location>
        <begin position="48"/>
        <end position="75"/>
    </location>
</feature>
<dbReference type="SUPFAM" id="SSF49899">
    <property type="entry name" value="Concanavalin A-like lectins/glucanases"/>
    <property type="match status" value="1"/>
</dbReference>
<keyword evidence="4" id="KW-1185">Reference proteome</keyword>
<dbReference type="InterPro" id="IPR006574">
    <property type="entry name" value="PRY"/>
</dbReference>
<dbReference type="Proteomes" id="UP001619887">
    <property type="component" value="Unassembled WGS sequence"/>
</dbReference>
<gene>
    <name evidence="3" type="ORF">OYC64_016390</name>
</gene>
<reference evidence="3 4" key="1">
    <citation type="journal article" date="2022" name="G3 (Bethesda)">
        <title>Evaluating Illumina-, Nanopore-, and PacBio-based genome assembly strategies with the bald notothen, Trematomus borchgrevinki.</title>
        <authorList>
            <person name="Rayamajhi N."/>
            <person name="Cheng C.C."/>
            <person name="Catchen J.M."/>
        </authorList>
    </citation>
    <scope>NUCLEOTIDE SEQUENCE [LARGE SCALE GENOMIC DNA]</scope>
    <source>
        <strain evidence="3">AGRC-2024</strain>
    </source>
</reference>
<evidence type="ECO:0000256" key="1">
    <source>
        <dbReference type="SAM" id="Coils"/>
    </source>
</evidence>
<accession>A0ABD2HIV1</accession>
<dbReference type="EMBL" id="JBIYXZ010002068">
    <property type="protein sequence ID" value="KAL3066424.1"/>
    <property type="molecule type" value="Genomic_DNA"/>
</dbReference>